<keyword evidence="1" id="KW-1133">Transmembrane helix</keyword>
<evidence type="ECO:0000313" key="3">
    <source>
        <dbReference type="Proteomes" id="UP001063698"/>
    </source>
</evidence>
<dbReference type="KEGG" id="ipc:IPA_06120"/>
<reference evidence="2" key="1">
    <citation type="submission" date="2013-11" db="EMBL/GenBank/DDBJ databases">
        <title>Comparative genomics of Ignicoccus.</title>
        <authorList>
            <person name="Podar M."/>
        </authorList>
    </citation>
    <scope>NUCLEOTIDE SEQUENCE</scope>
    <source>
        <strain evidence="2">DSM 13166</strain>
    </source>
</reference>
<name>A0A977PL00_9CREN</name>
<protein>
    <submittedName>
        <fullName evidence="2">Uncharacterized protein</fullName>
    </submittedName>
</protein>
<proteinExistence type="predicted"/>
<keyword evidence="1" id="KW-0472">Membrane</keyword>
<gene>
    <name evidence="2" type="ORF">IPA_06120</name>
</gene>
<feature type="transmembrane region" description="Helical" evidence="1">
    <location>
        <begin position="424"/>
        <end position="441"/>
    </location>
</feature>
<dbReference type="AlphaFoldDB" id="A0A977PL00"/>
<dbReference type="InterPro" id="IPR011047">
    <property type="entry name" value="Quinoprotein_ADH-like_sf"/>
</dbReference>
<sequence length="445" mass="49175">MRVDLVSRKTIGISLLVLVFGGIGITHAYTIYTTYTNTLTSTAYSTVMSMTSKFFIKVFEKLYIYPLPEVAISSFNYTQYNLTNVQLVGMGIAFDKTIPNTSKDYGEFFVTGTVVPVFYNPTSNSTYILYKSLNVFSNKLYAIMSYSYTANTQYPPGIYINKKVYVPTSSVLSATSINYYNYWVYVAPYGTPINQTLLALPDGKVVMCGSICTLVNDTSGARLWNVTFQNVTVRPFYFNTTQGRVIGIYDSVSGNLTLLNESTGAVIMSEKFPAQISIMKACNQNGTNYLIVVTPNDIESWSFSNLTNPILNSTFSYSNVKLMGVTDDCNIIAIVNNAMDDIIGFYTPTGKEVADLHANGPIEALAIRGKADSSYLAFSFTNSTGYYYLDIYYMSFGIAPKVLPYLTSMTSMYTSAYNSISSSGIPSPALLALAIPLLALLRRRK</sequence>
<dbReference type="EMBL" id="CP006868">
    <property type="protein sequence ID" value="UXD22547.1"/>
    <property type="molecule type" value="Genomic_DNA"/>
</dbReference>
<accession>A0A977PL00</accession>
<evidence type="ECO:0000313" key="2">
    <source>
        <dbReference type="EMBL" id="UXD22547.1"/>
    </source>
</evidence>
<dbReference type="SUPFAM" id="SSF50998">
    <property type="entry name" value="Quinoprotein alcohol dehydrogenase-like"/>
    <property type="match status" value="1"/>
</dbReference>
<evidence type="ECO:0000256" key="1">
    <source>
        <dbReference type="SAM" id="Phobius"/>
    </source>
</evidence>
<organism evidence="2 3">
    <name type="scientific">Ignicoccus pacificus DSM 13166</name>
    <dbReference type="NCBI Taxonomy" id="940294"/>
    <lineage>
        <taxon>Archaea</taxon>
        <taxon>Thermoproteota</taxon>
        <taxon>Thermoprotei</taxon>
        <taxon>Desulfurococcales</taxon>
        <taxon>Desulfurococcaceae</taxon>
        <taxon>Ignicoccus</taxon>
    </lineage>
</organism>
<keyword evidence="3" id="KW-1185">Reference proteome</keyword>
<dbReference type="Proteomes" id="UP001063698">
    <property type="component" value="Chromosome"/>
</dbReference>
<keyword evidence="1" id="KW-0812">Transmembrane</keyword>